<evidence type="ECO:0000256" key="6">
    <source>
        <dbReference type="ARBA" id="ARBA00023098"/>
    </source>
</evidence>
<dbReference type="EMBL" id="JAHLFQ010000253">
    <property type="protein sequence ID" value="MBU3805202.1"/>
    <property type="molecule type" value="Genomic_DNA"/>
</dbReference>
<evidence type="ECO:0000256" key="1">
    <source>
        <dbReference type="ARBA" id="ARBA00022475"/>
    </source>
</evidence>
<comment type="similarity">
    <text evidence="10">Belongs to the PlsY family.</text>
</comment>
<evidence type="ECO:0000313" key="11">
    <source>
        <dbReference type="EMBL" id="MBU3805202.1"/>
    </source>
</evidence>
<dbReference type="PANTHER" id="PTHR30309:SF0">
    <property type="entry name" value="GLYCEROL-3-PHOSPHATE ACYLTRANSFERASE-RELATED"/>
    <property type="match status" value="1"/>
</dbReference>
<keyword evidence="7 10" id="KW-0472">Membrane</keyword>
<keyword evidence="11" id="KW-0012">Acyltransferase</keyword>
<keyword evidence="5 10" id="KW-1133">Transmembrane helix</keyword>
<feature type="transmembrane region" description="Helical" evidence="10">
    <location>
        <begin position="168"/>
        <end position="185"/>
    </location>
</feature>
<dbReference type="GO" id="GO:0008654">
    <property type="term" value="P:phospholipid biosynthetic process"/>
    <property type="evidence" value="ECO:0007669"/>
    <property type="project" value="UniProtKB-UniRule"/>
</dbReference>
<reference evidence="11" key="2">
    <citation type="submission" date="2021-04" db="EMBL/GenBank/DDBJ databases">
        <authorList>
            <person name="Gilroy R."/>
        </authorList>
    </citation>
    <scope>NUCLEOTIDE SEQUENCE</scope>
    <source>
        <strain evidence="11">B5-657</strain>
    </source>
</reference>
<keyword evidence="1 10" id="KW-1003">Cell membrane</keyword>
<evidence type="ECO:0000256" key="4">
    <source>
        <dbReference type="ARBA" id="ARBA00022692"/>
    </source>
</evidence>
<evidence type="ECO:0000313" key="12">
    <source>
        <dbReference type="Proteomes" id="UP000824229"/>
    </source>
</evidence>
<evidence type="ECO:0000256" key="2">
    <source>
        <dbReference type="ARBA" id="ARBA00022516"/>
    </source>
</evidence>
<gene>
    <name evidence="10 11" type="primary">plsY</name>
    <name evidence="11" type="ORF">H9872_10685</name>
</gene>
<comment type="subunit">
    <text evidence="10">Probably interacts with PlsX.</text>
</comment>
<keyword evidence="9 10" id="KW-1208">Phospholipid metabolism</keyword>
<dbReference type="NCBIfam" id="TIGR00023">
    <property type="entry name" value="glycerol-3-phosphate 1-O-acyltransferase PlsY"/>
    <property type="match status" value="1"/>
</dbReference>
<comment type="pathway">
    <text evidence="10">Lipid metabolism; phospholipid metabolism.</text>
</comment>
<protein>
    <recommendedName>
        <fullName evidence="10">Glycerol-3-phosphate acyltransferase</fullName>
    </recommendedName>
    <alternativeName>
        <fullName evidence="10">Acyl-PO4 G3P acyltransferase</fullName>
    </alternativeName>
    <alternativeName>
        <fullName evidence="10">Acyl-phosphate--glycerol-3-phosphate acyltransferase</fullName>
    </alternativeName>
    <alternativeName>
        <fullName evidence="10">G3P acyltransferase</fullName>
        <shortName evidence="10">GPAT</shortName>
        <ecNumber evidence="10">2.3.1.275</ecNumber>
    </alternativeName>
    <alternativeName>
        <fullName evidence="10">Lysophosphatidic acid synthase</fullName>
        <shortName evidence="10">LPA synthase</shortName>
    </alternativeName>
</protein>
<accession>A0A9E2NMC2</accession>
<dbReference type="GO" id="GO:0005886">
    <property type="term" value="C:plasma membrane"/>
    <property type="evidence" value="ECO:0007669"/>
    <property type="project" value="UniProtKB-SubCell"/>
</dbReference>
<comment type="subcellular location">
    <subcellularLocation>
        <location evidence="10">Cell membrane</location>
        <topology evidence="10">Multi-pass membrane protein</topology>
    </subcellularLocation>
</comment>
<feature type="transmembrane region" description="Helical" evidence="10">
    <location>
        <begin position="81"/>
        <end position="99"/>
    </location>
</feature>
<comment type="caution">
    <text evidence="11">The sequence shown here is derived from an EMBL/GenBank/DDBJ whole genome shotgun (WGS) entry which is preliminary data.</text>
</comment>
<dbReference type="SMART" id="SM01207">
    <property type="entry name" value="G3P_acyltransf"/>
    <property type="match status" value="1"/>
</dbReference>
<keyword evidence="8 10" id="KW-0594">Phospholipid biosynthesis</keyword>
<reference evidence="11" key="1">
    <citation type="journal article" date="2021" name="PeerJ">
        <title>Extensive microbial diversity within the chicken gut microbiome revealed by metagenomics and culture.</title>
        <authorList>
            <person name="Gilroy R."/>
            <person name="Ravi A."/>
            <person name="Getino M."/>
            <person name="Pursley I."/>
            <person name="Horton D.L."/>
            <person name="Alikhan N.F."/>
            <person name="Baker D."/>
            <person name="Gharbi K."/>
            <person name="Hall N."/>
            <person name="Watson M."/>
            <person name="Adriaenssens E.M."/>
            <person name="Foster-Nyarko E."/>
            <person name="Jarju S."/>
            <person name="Secka A."/>
            <person name="Antonio M."/>
            <person name="Oren A."/>
            <person name="Chaudhuri R.R."/>
            <person name="La Ragione R."/>
            <person name="Hildebrand F."/>
            <person name="Pallen M.J."/>
        </authorList>
    </citation>
    <scope>NUCLEOTIDE SEQUENCE</scope>
    <source>
        <strain evidence="11">B5-657</strain>
    </source>
</reference>
<evidence type="ECO:0000256" key="9">
    <source>
        <dbReference type="ARBA" id="ARBA00023264"/>
    </source>
</evidence>
<evidence type="ECO:0000256" key="3">
    <source>
        <dbReference type="ARBA" id="ARBA00022679"/>
    </source>
</evidence>
<organism evidence="11 12">
    <name type="scientific">Candidatus Cellulosilyticum pullistercoris</name>
    <dbReference type="NCBI Taxonomy" id="2838521"/>
    <lineage>
        <taxon>Bacteria</taxon>
        <taxon>Bacillati</taxon>
        <taxon>Bacillota</taxon>
        <taxon>Clostridia</taxon>
        <taxon>Lachnospirales</taxon>
        <taxon>Cellulosilyticaceae</taxon>
        <taxon>Cellulosilyticum</taxon>
    </lineage>
</organism>
<name>A0A9E2NMC2_9FIRM</name>
<keyword evidence="2 10" id="KW-0444">Lipid biosynthesis</keyword>
<keyword evidence="6 10" id="KW-0443">Lipid metabolism</keyword>
<feature type="transmembrane region" description="Helical" evidence="10">
    <location>
        <begin position="51"/>
        <end position="74"/>
    </location>
</feature>
<dbReference type="GO" id="GO:0043772">
    <property type="term" value="F:acyl-phosphate glycerol-3-phosphate acyltransferase activity"/>
    <property type="evidence" value="ECO:0007669"/>
    <property type="project" value="UniProtKB-UniRule"/>
</dbReference>
<dbReference type="Proteomes" id="UP000824229">
    <property type="component" value="Unassembled WGS sequence"/>
</dbReference>
<keyword evidence="3 10" id="KW-0808">Transferase</keyword>
<feature type="transmembrane region" description="Helical" evidence="10">
    <location>
        <begin position="111"/>
        <end position="135"/>
    </location>
</feature>
<comment type="catalytic activity">
    <reaction evidence="10">
        <text>an acyl phosphate + sn-glycerol 3-phosphate = a 1-acyl-sn-glycero-3-phosphate + phosphate</text>
        <dbReference type="Rhea" id="RHEA:34075"/>
        <dbReference type="ChEBI" id="CHEBI:43474"/>
        <dbReference type="ChEBI" id="CHEBI:57597"/>
        <dbReference type="ChEBI" id="CHEBI:57970"/>
        <dbReference type="ChEBI" id="CHEBI:59918"/>
        <dbReference type="EC" id="2.3.1.275"/>
    </reaction>
</comment>
<evidence type="ECO:0000256" key="8">
    <source>
        <dbReference type="ARBA" id="ARBA00023209"/>
    </source>
</evidence>
<keyword evidence="4 10" id="KW-0812">Transmembrane</keyword>
<dbReference type="AlphaFoldDB" id="A0A9E2NMC2"/>
<dbReference type="EC" id="2.3.1.275" evidence="10"/>
<evidence type="ECO:0000256" key="5">
    <source>
        <dbReference type="ARBA" id="ARBA00022989"/>
    </source>
</evidence>
<dbReference type="Pfam" id="PF02660">
    <property type="entry name" value="G3P_acyltransf"/>
    <property type="match status" value="1"/>
</dbReference>
<feature type="transmembrane region" description="Helical" evidence="10">
    <location>
        <begin position="142"/>
        <end position="162"/>
    </location>
</feature>
<proteinExistence type="inferred from homology"/>
<dbReference type="HAMAP" id="MF_01043">
    <property type="entry name" value="PlsY"/>
    <property type="match status" value="1"/>
</dbReference>
<sequence>MYRIGALLIGYLLGGVQSAILVGRLKGIDIRTQGSGNAGTTNTIRVLGKKAGALVLIIDILKAVVAIWLAKLIFNGSHQEANILIALYSGIGAILGHSYPLFFNFKGGKGIATTAGTLIGMDIKLFLIGAVVFLICFGMTRIVSISSLLMTASIPILIIIAYSGKGSIGIEAMVLGLLITAFTFYRHKANIRRLMDGTEAKLTSKK</sequence>
<dbReference type="InterPro" id="IPR003811">
    <property type="entry name" value="G3P_acylTferase_PlsY"/>
</dbReference>
<evidence type="ECO:0000256" key="7">
    <source>
        <dbReference type="ARBA" id="ARBA00023136"/>
    </source>
</evidence>
<evidence type="ECO:0000256" key="10">
    <source>
        <dbReference type="HAMAP-Rule" id="MF_01043"/>
    </source>
</evidence>
<dbReference type="PANTHER" id="PTHR30309">
    <property type="entry name" value="INNER MEMBRANE PROTEIN YGIH"/>
    <property type="match status" value="1"/>
</dbReference>
<comment type="function">
    <text evidence="10">Catalyzes the transfer of an acyl group from acyl-phosphate (acyl-PO(4)) to glycerol-3-phosphate (G3P) to form lysophosphatidic acid (LPA). This enzyme utilizes acyl-phosphate as fatty acyl donor, but not acyl-CoA or acyl-ACP.</text>
</comment>